<dbReference type="Proteomes" id="UP000005926">
    <property type="component" value="Unassembled WGS sequence"/>
</dbReference>
<dbReference type="SUPFAM" id="SSF52833">
    <property type="entry name" value="Thioredoxin-like"/>
    <property type="match status" value="1"/>
</dbReference>
<feature type="active site" evidence="6">
    <location>
        <position position="35"/>
    </location>
</feature>
<dbReference type="InterPro" id="IPR029759">
    <property type="entry name" value="GPX_AS"/>
</dbReference>
<evidence type="ECO:0000256" key="2">
    <source>
        <dbReference type="ARBA" id="ARBA00006926"/>
    </source>
</evidence>
<dbReference type="CDD" id="cd00340">
    <property type="entry name" value="GSH_Peroxidase"/>
    <property type="match status" value="1"/>
</dbReference>
<dbReference type="Pfam" id="PF00255">
    <property type="entry name" value="GSHPx"/>
    <property type="match status" value="1"/>
</dbReference>
<evidence type="ECO:0000256" key="7">
    <source>
        <dbReference type="RuleBase" id="RU000499"/>
    </source>
</evidence>
<dbReference type="PROSITE" id="PS00763">
    <property type="entry name" value="GLUTATHIONE_PEROXID_2"/>
    <property type="match status" value="1"/>
</dbReference>
<dbReference type="PROSITE" id="PS51352">
    <property type="entry name" value="THIOREDOXIN_2"/>
    <property type="match status" value="1"/>
</dbReference>
<evidence type="ECO:0000256" key="6">
    <source>
        <dbReference type="PIRSR" id="PIRSR000303-1"/>
    </source>
</evidence>
<comment type="similarity">
    <text evidence="2 7">Belongs to the glutathione peroxidase family.</text>
</comment>
<accession>C8NDN2</accession>
<dbReference type="FunFam" id="3.40.30.10:FF:000010">
    <property type="entry name" value="Glutathione peroxidase"/>
    <property type="match status" value="1"/>
</dbReference>
<dbReference type="PANTHER" id="PTHR11592:SF78">
    <property type="entry name" value="GLUTATHIONE PEROXIDASE"/>
    <property type="match status" value="1"/>
</dbReference>
<dbReference type="PROSITE" id="PS00460">
    <property type="entry name" value="GLUTATHIONE_PEROXID_1"/>
    <property type="match status" value="1"/>
</dbReference>
<evidence type="ECO:0000256" key="4">
    <source>
        <dbReference type="ARBA" id="ARBA00023002"/>
    </source>
</evidence>
<dbReference type="PRINTS" id="PR01011">
    <property type="entry name" value="GLUTPROXDASE"/>
</dbReference>
<evidence type="ECO:0000259" key="8">
    <source>
        <dbReference type="PROSITE" id="PS51352"/>
    </source>
</evidence>
<dbReference type="STRING" id="638301.HMPREF0444_0027"/>
<dbReference type="PIRSF" id="PIRSF000303">
    <property type="entry name" value="Glutathion_perox"/>
    <property type="match status" value="1"/>
</dbReference>
<dbReference type="GeneID" id="78411703"/>
<dbReference type="InterPro" id="IPR036249">
    <property type="entry name" value="Thioredoxin-like_sf"/>
</dbReference>
<keyword evidence="4 7" id="KW-0560">Oxidoreductase</keyword>
<comment type="caution">
    <text evidence="9">The sequence shown here is derived from an EMBL/GenBank/DDBJ whole genome shotgun (WGS) entry which is preliminary data.</text>
</comment>
<organism evidence="9 10">
    <name type="scientific">Granulicatella adiacens ATCC 49175</name>
    <dbReference type="NCBI Taxonomy" id="638301"/>
    <lineage>
        <taxon>Bacteria</taxon>
        <taxon>Bacillati</taxon>
        <taxon>Bacillota</taxon>
        <taxon>Bacilli</taxon>
        <taxon>Lactobacillales</taxon>
        <taxon>Carnobacteriaceae</taxon>
        <taxon>Granulicatella</taxon>
    </lineage>
</organism>
<keyword evidence="10" id="KW-1185">Reference proteome</keyword>
<evidence type="ECO:0000256" key="1">
    <source>
        <dbReference type="ARBA" id="ARBA00000217"/>
    </source>
</evidence>
<keyword evidence="3 7" id="KW-0575">Peroxidase</keyword>
<reference evidence="9 10" key="1">
    <citation type="submission" date="2009-08" db="EMBL/GenBank/DDBJ databases">
        <authorList>
            <person name="Muzny D."/>
            <person name="Qin X."/>
            <person name="Deng J."/>
            <person name="Jiang H."/>
            <person name="Liu Y."/>
            <person name="Qu J."/>
            <person name="Song X.-Z."/>
            <person name="Zhang L."/>
            <person name="Thornton R."/>
            <person name="Coyle M."/>
            <person name="Francisco L."/>
            <person name="Jackson L."/>
            <person name="Javaid M."/>
            <person name="Korchina V."/>
            <person name="Kovar C."/>
            <person name="Mata R."/>
            <person name="Mathew T."/>
            <person name="Ngo R."/>
            <person name="Nguyen L."/>
            <person name="Nguyen N."/>
            <person name="Okwuonu G."/>
            <person name="Ongeri F."/>
            <person name="Pham C."/>
            <person name="Simmons D."/>
            <person name="Wilczek-Boney K."/>
            <person name="Hale W."/>
            <person name="Jakkamsetti A."/>
            <person name="Pham P."/>
            <person name="Ruth R."/>
            <person name="San Lucas F."/>
            <person name="Warren J."/>
            <person name="Zhang J."/>
            <person name="Zhao Z."/>
            <person name="Zhou C."/>
            <person name="Zhu D."/>
            <person name="Lee S."/>
            <person name="Bess C."/>
            <person name="Blankenburg K."/>
            <person name="Forbes L."/>
            <person name="Fu Q."/>
            <person name="Gubbala S."/>
            <person name="Hirani K."/>
            <person name="Jayaseelan J.C."/>
            <person name="Lara F."/>
            <person name="Munidasa M."/>
            <person name="Palculict T."/>
            <person name="Patil S."/>
            <person name="Pu L.-L."/>
            <person name="Saada N."/>
            <person name="Tang L."/>
            <person name="Weissenberger G."/>
            <person name="Zhu Y."/>
            <person name="Hemphill L."/>
            <person name="Shang Y."/>
            <person name="Youmans B."/>
            <person name="Ayvaz T."/>
            <person name="Ross M."/>
            <person name="Santibanez J."/>
            <person name="Aqrawi P."/>
            <person name="Gross S."/>
            <person name="Joshi V."/>
            <person name="Fowler G."/>
            <person name="Nazareth L."/>
            <person name="Reid J."/>
            <person name="Worley K."/>
            <person name="Petrosino J."/>
            <person name="Highlander S."/>
            <person name="Gibbs R."/>
        </authorList>
    </citation>
    <scope>NUCLEOTIDE SEQUENCE [LARGE SCALE GENOMIC DNA]</scope>
    <source>
        <strain evidence="9 10">ATCC 49175</strain>
    </source>
</reference>
<evidence type="ECO:0000313" key="9">
    <source>
        <dbReference type="EMBL" id="EEW38255.1"/>
    </source>
</evidence>
<feature type="domain" description="Thioredoxin" evidence="8">
    <location>
        <begin position="1"/>
        <end position="158"/>
    </location>
</feature>
<dbReference type="PROSITE" id="PS51355">
    <property type="entry name" value="GLUTATHIONE_PEROXID_3"/>
    <property type="match status" value="1"/>
</dbReference>
<name>C8NDN2_9LACT</name>
<dbReference type="GO" id="GO:0034599">
    <property type="term" value="P:cellular response to oxidative stress"/>
    <property type="evidence" value="ECO:0007669"/>
    <property type="project" value="TreeGrafter"/>
</dbReference>
<dbReference type="eggNOG" id="COG0386">
    <property type="taxonomic scope" value="Bacteria"/>
</dbReference>
<gene>
    <name evidence="9" type="primary">gpxA</name>
    <name evidence="9" type="ORF">HMPREF0444_0027</name>
</gene>
<sequence length="158" mass="17327">MSIYEIEVPTIDGASTTLEEFKGQLLLIVNTASGCGLAPQFEGLEKLYSEFNVKGFSVLGFPCNQFAGQEPLTAEQAAANCQLTYNTTFPMFGKVKVNGPETHPLFALLKEETKGLLGEKVKWNFTKFLVAKDGTILKRFAPTTTPEQIRDEIASLLS</sequence>
<protein>
    <recommendedName>
        <fullName evidence="5 7">Glutathione peroxidase</fullName>
    </recommendedName>
</protein>
<proteinExistence type="inferred from homology"/>
<dbReference type="RefSeq" id="WP_005604890.1">
    <property type="nucleotide sequence ID" value="NZ_CP102283.1"/>
</dbReference>
<dbReference type="Gene3D" id="3.40.30.10">
    <property type="entry name" value="Glutaredoxin"/>
    <property type="match status" value="1"/>
</dbReference>
<dbReference type="InterPro" id="IPR000889">
    <property type="entry name" value="Glutathione_peroxidase"/>
</dbReference>
<dbReference type="InterPro" id="IPR013766">
    <property type="entry name" value="Thioredoxin_domain"/>
</dbReference>
<evidence type="ECO:0000256" key="3">
    <source>
        <dbReference type="ARBA" id="ARBA00022559"/>
    </source>
</evidence>
<dbReference type="EMBL" id="ACKZ01000003">
    <property type="protein sequence ID" value="EEW38255.1"/>
    <property type="molecule type" value="Genomic_DNA"/>
</dbReference>
<dbReference type="HOGENOM" id="CLU_029507_2_2_9"/>
<dbReference type="PANTHER" id="PTHR11592">
    <property type="entry name" value="GLUTATHIONE PEROXIDASE"/>
    <property type="match status" value="1"/>
</dbReference>
<evidence type="ECO:0000256" key="5">
    <source>
        <dbReference type="ARBA" id="ARBA00069346"/>
    </source>
</evidence>
<dbReference type="GO" id="GO:0004602">
    <property type="term" value="F:glutathione peroxidase activity"/>
    <property type="evidence" value="ECO:0007669"/>
    <property type="project" value="UniProtKB-EC"/>
</dbReference>
<comment type="catalytic activity">
    <reaction evidence="1">
        <text>2 glutathione + H2O2 = glutathione disulfide + 2 H2O</text>
        <dbReference type="Rhea" id="RHEA:16833"/>
        <dbReference type="ChEBI" id="CHEBI:15377"/>
        <dbReference type="ChEBI" id="CHEBI:16240"/>
        <dbReference type="ChEBI" id="CHEBI:57925"/>
        <dbReference type="ChEBI" id="CHEBI:58297"/>
        <dbReference type="EC" id="1.11.1.9"/>
    </reaction>
</comment>
<evidence type="ECO:0000313" key="10">
    <source>
        <dbReference type="Proteomes" id="UP000005926"/>
    </source>
</evidence>
<dbReference type="AlphaFoldDB" id="C8NDN2"/>
<dbReference type="InterPro" id="IPR029760">
    <property type="entry name" value="GPX_CS"/>
</dbReference>